<reference evidence="3" key="1">
    <citation type="submission" date="2016-10" db="EMBL/GenBank/DDBJ databases">
        <authorList>
            <person name="Varghese N."/>
            <person name="Submissions S."/>
        </authorList>
    </citation>
    <scope>NUCLEOTIDE SEQUENCE [LARGE SCALE GENOMIC DNA]</scope>
    <source>
        <strain evidence="3">CGMCC 1.10370</strain>
    </source>
</reference>
<dbReference type="EMBL" id="FOMH01000019">
    <property type="protein sequence ID" value="SFE06039.1"/>
    <property type="molecule type" value="Genomic_DNA"/>
</dbReference>
<name>A0A1I1XF59_9FLAO</name>
<dbReference type="STRING" id="739143.SAMN05216297_11966"/>
<organism evidence="2 3">
    <name type="scientific">Flavobacterium phragmitis</name>
    <dbReference type="NCBI Taxonomy" id="739143"/>
    <lineage>
        <taxon>Bacteria</taxon>
        <taxon>Pseudomonadati</taxon>
        <taxon>Bacteroidota</taxon>
        <taxon>Flavobacteriia</taxon>
        <taxon>Flavobacteriales</taxon>
        <taxon>Flavobacteriaceae</taxon>
        <taxon>Flavobacterium</taxon>
    </lineage>
</organism>
<sequence>MDSKQIIKILIVGLTTVLAMTVFNENDFKKEATIIRQLEI</sequence>
<keyword evidence="1" id="KW-1133">Transmembrane helix</keyword>
<gene>
    <name evidence="2" type="ORF">SAMN05216297_11966</name>
</gene>
<evidence type="ECO:0000256" key="1">
    <source>
        <dbReference type="SAM" id="Phobius"/>
    </source>
</evidence>
<dbReference type="Proteomes" id="UP000199672">
    <property type="component" value="Unassembled WGS sequence"/>
</dbReference>
<feature type="transmembrane region" description="Helical" evidence="1">
    <location>
        <begin position="6"/>
        <end position="23"/>
    </location>
</feature>
<evidence type="ECO:0000313" key="2">
    <source>
        <dbReference type="EMBL" id="SFE06039.1"/>
    </source>
</evidence>
<keyword evidence="3" id="KW-1185">Reference proteome</keyword>
<protein>
    <submittedName>
        <fullName evidence="2">Uncharacterized protein</fullName>
    </submittedName>
</protein>
<dbReference type="AlphaFoldDB" id="A0A1I1XF59"/>
<proteinExistence type="predicted"/>
<keyword evidence="1" id="KW-0472">Membrane</keyword>
<keyword evidence="1" id="KW-0812">Transmembrane</keyword>
<accession>A0A1I1XF59</accession>
<evidence type="ECO:0000313" key="3">
    <source>
        <dbReference type="Proteomes" id="UP000199672"/>
    </source>
</evidence>